<dbReference type="Proteomes" id="UP000295765">
    <property type="component" value="Unassembled WGS sequence"/>
</dbReference>
<accession>A0A4V2SCL3</accession>
<organism evidence="1 2">
    <name type="scientific">Plasticicumulans lactativorans</name>
    <dbReference type="NCBI Taxonomy" id="1133106"/>
    <lineage>
        <taxon>Bacteria</taxon>
        <taxon>Pseudomonadati</taxon>
        <taxon>Pseudomonadota</taxon>
        <taxon>Gammaproteobacteria</taxon>
        <taxon>Candidatus Competibacteraceae</taxon>
        <taxon>Plasticicumulans</taxon>
    </lineage>
</organism>
<dbReference type="RefSeq" id="WP_132544315.1">
    <property type="nucleotide sequence ID" value="NZ_SLWY01000017.1"/>
</dbReference>
<dbReference type="PIRSF" id="PIRSF037181">
    <property type="entry name" value="DGC"/>
    <property type="match status" value="1"/>
</dbReference>
<dbReference type="EMBL" id="SLWY01000017">
    <property type="protein sequence ID" value="TCO79700.1"/>
    <property type="molecule type" value="Genomic_DNA"/>
</dbReference>
<name>A0A4V2SCL3_9GAMM</name>
<reference evidence="1 2" key="1">
    <citation type="submission" date="2019-03" db="EMBL/GenBank/DDBJ databases">
        <title>Genomic Encyclopedia of Type Strains, Phase IV (KMG-IV): sequencing the most valuable type-strain genomes for metagenomic binning, comparative biology and taxonomic classification.</title>
        <authorList>
            <person name="Goeker M."/>
        </authorList>
    </citation>
    <scope>NUCLEOTIDE SEQUENCE [LARGE SCALE GENOMIC DNA]</scope>
    <source>
        <strain evidence="1 2">DSM 25287</strain>
    </source>
</reference>
<protein>
    <submittedName>
        <fullName evidence="1">Putative metal-binding protein</fullName>
    </submittedName>
</protein>
<dbReference type="InterPro" id="IPR014958">
    <property type="entry name" value="DGC"/>
</dbReference>
<evidence type="ECO:0000313" key="2">
    <source>
        <dbReference type="Proteomes" id="UP000295765"/>
    </source>
</evidence>
<dbReference type="Pfam" id="PF08859">
    <property type="entry name" value="DGC"/>
    <property type="match status" value="1"/>
</dbReference>
<evidence type="ECO:0000313" key="1">
    <source>
        <dbReference type="EMBL" id="TCO79700.1"/>
    </source>
</evidence>
<keyword evidence="2" id="KW-1185">Reference proteome</keyword>
<dbReference type="OrthoDB" id="2111735at2"/>
<gene>
    <name evidence="1" type="ORF">EV699_1179</name>
</gene>
<dbReference type="AlphaFoldDB" id="A0A4V2SCL3"/>
<sequence length="125" mass="12805">MPPRDRTLPLVYSCSGCSSAAQMANHLALALDRGGHAEMSCIAGVGGDVPALVRVATSGRPVVALDGCALACVRHTLARHGVVPAVHHVLADYGVKKRYQADFDPAEAADALARVQATLPAPAAA</sequence>
<comment type="caution">
    <text evidence="1">The sequence shown here is derived from an EMBL/GenBank/DDBJ whole genome shotgun (WGS) entry which is preliminary data.</text>
</comment>
<proteinExistence type="predicted"/>